<protein>
    <recommendedName>
        <fullName evidence="4">Prohead serine protease domain-containing protein</fullName>
    </recommendedName>
</protein>
<evidence type="ECO:0000256" key="1">
    <source>
        <dbReference type="ARBA" id="ARBA00022612"/>
    </source>
</evidence>
<gene>
    <name evidence="5" type="ORF">GGE16_002649</name>
</gene>
<dbReference type="InterPro" id="IPR054613">
    <property type="entry name" value="Peptidase_S78_dom"/>
</dbReference>
<reference evidence="5 6" key="1">
    <citation type="submission" date="2020-08" db="EMBL/GenBank/DDBJ databases">
        <title>Genomic Encyclopedia of Type Strains, Phase IV (KMG-V): Genome sequencing to study the core and pangenomes of soil and plant-associated prokaryotes.</title>
        <authorList>
            <person name="Whitman W."/>
        </authorList>
    </citation>
    <scope>NUCLEOTIDE SEQUENCE [LARGE SCALE GENOMIC DNA]</scope>
    <source>
        <strain evidence="5 6">SEMIA 415</strain>
    </source>
</reference>
<evidence type="ECO:0000313" key="6">
    <source>
        <dbReference type="Proteomes" id="UP000538507"/>
    </source>
</evidence>
<keyword evidence="2" id="KW-0645">Protease</keyword>
<evidence type="ECO:0000256" key="3">
    <source>
        <dbReference type="ARBA" id="ARBA00022801"/>
    </source>
</evidence>
<dbReference type="AlphaFoldDB" id="A0AAE2SXJ3"/>
<dbReference type="RefSeq" id="WP_183607521.1">
    <property type="nucleotide sequence ID" value="NZ_JACHAZ010000001.1"/>
</dbReference>
<feature type="domain" description="Prohead serine protease" evidence="4">
    <location>
        <begin position="4"/>
        <end position="146"/>
    </location>
</feature>
<dbReference type="Proteomes" id="UP000538507">
    <property type="component" value="Unassembled WGS sequence"/>
</dbReference>
<dbReference type="GO" id="GO:0006508">
    <property type="term" value="P:proteolysis"/>
    <property type="evidence" value="ECO:0007669"/>
    <property type="project" value="UniProtKB-KW"/>
</dbReference>
<comment type="caution">
    <text evidence="5">The sequence shown here is derived from an EMBL/GenBank/DDBJ whole genome shotgun (WGS) entry which is preliminary data.</text>
</comment>
<dbReference type="NCBIfam" id="TIGR01543">
    <property type="entry name" value="proheadase_HK97"/>
    <property type="match status" value="1"/>
</dbReference>
<dbReference type="InterPro" id="IPR006433">
    <property type="entry name" value="Prohead_protease"/>
</dbReference>
<organism evidence="5 6">
    <name type="scientific">Rhizobium leguminosarum</name>
    <dbReference type="NCBI Taxonomy" id="384"/>
    <lineage>
        <taxon>Bacteria</taxon>
        <taxon>Pseudomonadati</taxon>
        <taxon>Pseudomonadota</taxon>
        <taxon>Alphaproteobacteria</taxon>
        <taxon>Hyphomicrobiales</taxon>
        <taxon>Rhizobiaceae</taxon>
        <taxon>Rhizobium/Agrobacterium group</taxon>
        <taxon>Rhizobium</taxon>
    </lineage>
</organism>
<accession>A0AAE2SXJ3</accession>
<proteinExistence type="predicted"/>
<evidence type="ECO:0000259" key="4">
    <source>
        <dbReference type="Pfam" id="PF04586"/>
    </source>
</evidence>
<dbReference type="GO" id="GO:0008233">
    <property type="term" value="F:peptidase activity"/>
    <property type="evidence" value="ECO:0007669"/>
    <property type="project" value="UniProtKB-KW"/>
</dbReference>
<keyword evidence="3" id="KW-0378">Hydrolase</keyword>
<evidence type="ECO:0000256" key="2">
    <source>
        <dbReference type="ARBA" id="ARBA00022670"/>
    </source>
</evidence>
<evidence type="ECO:0000313" key="5">
    <source>
        <dbReference type="EMBL" id="MBB4290609.1"/>
    </source>
</evidence>
<dbReference type="EMBL" id="JACIGO010000002">
    <property type="protein sequence ID" value="MBB4290609.1"/>
    <property type="molecule type" value="Genomic_DNA"/>
</dbReference>
<name>A0AAE2SXJ3_RHILE</name>
<keyword evidence="1" id="KW-1188">Viral release from host cell</keyword>
<sequence>MAERISGYAARFNSETVIGGEFREMLAPGVFARTLRERPDVVMLLDHDTGRVVGRTTAHTLYLREDSAGLWFDLEPNPTTPSGQEAIGTVKRGDVRGCSFGFRVRAEEWRDGKNRLPLRIIKDVDLFEVTLTCLPAYGDTSASFRVASSNDAAERVKAKAEAAMRARGLPV</sequence>
<dbReference type="Pfam" id="PF04586">
    <property type="entry name" value="Peptidase_S78"/>
    <property type="match status" value="1"/>
</dbReference>